<evidence type="ECO:0000256" key="6">
    <source>
        <dbReference type="SAM" id="Phobius"/>
    </source>
</evidence>
<dbReference type="RefSeq" id="WP_166113981.1">
    <property type="nucleotide sequence ID" value="NZ_BAABDB010000004.1"/>
</dbReference>
<dbReference type="GO" id="GO:0005886">
    <property type="term" value="C:plasma membrane"/>
    <property type="evidence" value="ECO:0007669"/>
    <property type="project" value="UniProtKB-SubCell"/>
</dbReference>
<evidence type="ECO:0000256" key="1">
    <source>
        <dbReference type="ARBA" id="ARBA00004651"/>
    </source>
</evidence>
<feature type="transmembrane region" description="Helical" evidence="6">
    <location>
        <begin position="134"/>
        <end position="152"/>
    </location>
</feature>
<keyword evidence="3 6" id="KW-0812">Transmembrane</keyword>
<reference evidence="8 9" key="1">
    <citation type="submission" date="2020-08" db="EMBL/GenBank/DDBJ databases">
        <title>Genomic Encyclopedia of Type Strains, Phase IV (KMG-IV): sequencing the most valuable type-strain genomes for metagenomic binning, comparative biology and taxonomic classification.</title>
        <authorList>
            <person name="Goeker M."/>
        </authorList>
    </citation>
    <scope>NUCLEOTIDE SEQUENCE [LARGE SCALE GENOMIC DNA]</scope>
    <source>
        <strain evidence="8 9">DSM 4491</strain>
    </source>
</reference>
<dbReference type="Pfam" id="PF00482">
    <property type="entry name" value="T2SSF"/>
    <property type="match status" value="1"/>
</dbReference>
<evidence type="ECO:0000256" key="5">
    <source>
        <dbReference type="ARBA" id="ARBA00023136"/>
    </source>
</evidence>
<evidence type="ECO:0000259" key="7">
    <source>
        <dbReference type="Pfam" id="PF00482"/>
    </source>
</evidence>
<evidence type="ECO:0000256" key="2">
    <source>
        <dbReference type="ARBA" id="ARBA00022475"/>
    </source>
</evidence>
<keyword evidence="5 6" id="KW-0472">Membrane</keyword>
<keyword evidence="2" id="KW-1003">Cell membrane</keyword>
<comment type="caution">
    <text evidence="8">The sequence shown here is derived from an EMBL/GenBank/DDBJ whole genome shotgun (WGS) entry which is preliminary data.</text>
</comment>
<evidence type="ECO:0000313" key="8">
    <source>
        <dbReference type="EMBL" id="MBB6456753.1"/>
    </source>
</evidence>
<proteinExistence type="predicted"/>
<evidence type="ECO:0000256" key="3">
    <source>
        <dbReference type="ARBA" id="ARBA00022692"/>
    </source>
</evidence>
<accession>A0A841QEW7</accession>
<organism evidence="8 9">
    <name type="scientific">Acetobacter lovaniensis</name>
    <dbReference type="NCBI Taxonomy" id="104100"/>
    <lineage>
        <taxon>Bacteria</taxon>
        <taxon>Pseudomonadati</taxon>
        <taxon>Pseudomonadota</taxon>
        <taxon>Alphaproteobacteria</taxon>
        <taxon>Acetobacterales</taxon>
        <taxon>Acetobacteraceae</taxon>
        <taxon>Acetobacter</taxon>
    </lineage>
</organism>
<name>A0A841QEW7_9PROT</name>
<dbReference type="Proteomes" id="UP000578000">
    <property type="component" value="Unassembled WGS sequence"/>
</dbReference>
<evidence type="ECO:0000256" key="4">
    <source>
        <dbReference type="ARBA" id="ARBA00022989"/>
    </source>
</evidence>
<evidence type="ECO:0000313" key="9">
    <source>
        <dbReference type="Proteomes" id="UP000578000"/>
    </source>
</evidence>
<dbReference type="PANTHER" id="PTHR35007:SF2">
    <property type="entry name" value="PILUS ASSEMBLE PROTEIN"/>
    <property type="match status" value="1"/>
</dbReference>
<dbReference type="EMBL" id="JACHIE010000004">
    <property type="protein sequence ID" value="MBB6456753.1"/>
    <property type="molecule type" value="Genomic_DNA"/>
</dbReference>
<feature type="transmembrane region" description="Helical" evidence="6">
    <location>
        <begin position="278"/>
        <end position="304"/>
    </location>
</feature>
<dbReference type="InterPro" id="IPR018076">
    <property type="entry name" value="T2SS_GspF_dom"/>
</dbReference>
<protein>
    <submittedName>
        <fullName evidence="8">Tight adherence protein C</fullName>
    </submittedName>
</protein>
<feature type="transmembrane region" description="Helical" evidence="6">
    <location>
        <begin position="100"/>
        <end position="122"/>
    </location>
</feature>
<keyword evidence="9" id="KW-1185">Reference proteome</keyword>
<feature type="domain" description="Type II secretion system protein GspF" evidence="7">
    <location>
        <begin position="171"/>
        <end position="297"/>
    </location>
</feature>
<feature type="transmembrane region" description="Helical" evidence="6">
    <location>
        <begin position="6"/>
        <end position="26"/>
    </location>
</feature>
<comment type="subcellular location">
    <subcellularLocation>
        <location evidence="1">Cell membrane</location>
        <topology evidence="1">Multi-pass membrane protein</topology>
    </subcellularLocation>
</comment>
<dbReference type="PANTHER" id="PTHR35007">
    <property type="entry name" value="INTEGRAL MEMBRANE PROTEIN-RELATED"/>
    <property type="match status" value="1"/>
</dbReference>
<keyword evidence="4 6" id="KW-1133">Transmembrane helix</keyword>
<dbReference type="AlphaFoldDB" id="A0A841QEW7"/>
<gene>
    <name evidence="8" type="ORF">HNR55_001334</name>
</gene>
<sequence length="312" mass="34687">MMHYLNIIIFFCLLGVFCASVFVLVAKTRSDDRRAKRLRAILVSVSELDPNFVEEQKGGQFSIVFQKIGQVVLKSGLIDQKSIQAFTESLRASSYIGGHYLEVFVGCKLVLLPVGGFVAWFFSYDFFSAPMLHIVAPIAGGILGLLLPDILIRQWRKSYLKAVEKGLPDALDMLVICADAGLAIEAAINRVAVEMKSVNPSTAFEFQLTAQEMNMITDRREVFHLMASRTGLLDMRRIANSLSQTIQVGSSVTLALRALSVEIRKNRMIEYEARAAQLPVLLTLPMIVFFLPVVFIIAGGPAFLQVVKTFYK</sequence>